<feature type="transmembrane region" description="Helical" evidence="6">
    <location>
        <begin position="20"/>
        <end position="46"/>
    </location>
</feature>
<organism evidence="7 8">
    <name type="scientific">Monosporascus cannonballus</name>
    <dbReference type="NCBI Taxonomy" id="155416"/>
    <lineage>
        <taxon>Eukaryota</taxon>
        <taxon>Fungi</taxon>
        <taxon>Dikarya</taxon>
        <taxon>Ascomycota</taxon>
        <taxon>Pezizomycotina</taxon>
        <taxon>Sordariomycetes</taxon>
        <taxon>Xylariomycetidae</taxon>
        <taxon>Xylariales</taxon>
        <taxon>Xylariales incertae sedis</taxon>
        <taxon>Monosporascus</taxon>
    </lineage>
</organism>
<feature type="transmembrane region" description="Helical" evidence="6">
    <location>
        <begin position="162"/>
        <end position="187"/>
    </location>
</feature>
<evidence type="ECO:0000313" key="7">
    <source>
        <dbReference type="EMBL" id="RYO85512.1"/>
    </source>
</evidence>
<dbReference type="Proteomes" id="UP000294003">
    <property type="component" value="Unassembled WGS sequence"/>
</dbReference>
<keyword evidence="3 6" id="KW-1133">Transmembrane helix</keyword>
<protein>
    <recommendedName>
        <fullName evidence="9">RTA1 domain protein</fullName>
    </recommendedName>
</protein>
<dbReference type="PANTHER" id="PTHR31465:SF8">
    <property type="entry name" value="DOMAIN PROTEIN, PUTATIVE (AFU_ORTHOLOGUE AFUA_6G14140)-RELATED"/>
    <property type="match status" value="1"/>
</dbReference>
<evidence type="ECO:0008006" key="9">
    <source>
        <dbReference type="Google" id="ProtNLM"/>
    </source>
</evidence>
<comment type="caution">
    <text evidence="7">The sequence shown here is derived from an EMBL/GenBank/DDBJ whole genome shotgun (WGS) entry which is preliminary data.</text>
</comment>
<keyword evidence="2 6" id="KW-0812">Transmembrane</keyword>
<feature type="transmembrane region" description="Helical" evidence="6">
    <location>
        <begin position="53"/>
        <end position="74"/>
    </location>
</feature>
<evidence type="ECO:0000256" key="5">
    <source>
        <dbReference type="SAM" id="MobiDB-lite"/>
    </source>
</evidence>
<evidence type="ECO:0000313" key="8">
    <source>
        <dbReference type="Proteomes" id="UP000294003"/>
    </source>
</evidence>
<sequence>MERCTEVTPMCPVEATTYGYYPVLGVNSALCAVFGVLCILQVIFCLLTRVRAYSIVIACGCLLECLGYGGRLIMHNNPWDPAGMKLQIVCIIIAPTFIVAGIYLTLKHVVRENGSQFSRIKPALYTWIFVGCDIGSIVLQAIGGGVAAAAEDDMDLLEIGNGIIIAGIAFQVATMLTCGLLAAEYIIKVVRYRRCGSGILQAQEKRSTPKAHIFKYAVIFAYLAILVRCIYRLPEMAGGWGNPRMRNEKEFLILDGLMVALGTAALTLLHPGFFYPYMNSGPKENRKQNESSSEQLGDVTL</sequence>
<feature type="transmembrane region" description="Helical" evidence="6">
    <location>
        <begin position="127"/>
        <end position="150"/>
    </location>
</feature>
<keyword evidence="8" id="KW-1185">Reference proteome</keyword>
<dbReference type="Pfam" id="PF04479">
    <property type="entry name" value="RTA1"/>
    <property type="match status" value="1"/>
</dbReference>
<proteinExistence type="predicted"/>
<reference evidence="7 8" key="1">
    <citation type="submission" date="2018-06" db="EMBL/GenBank/DDBJ databases">
        <title>Complete Genomes of Monosporascus.</title>
        <authorList>
            <person name="Robinson A.J."/>
            <person name="Natvig D.O."/>
        </authorList>
    </citation>
    <scope>NUCLEOTIDE SEQUENCE [LARGE SCALE GENOMIC DNA]</scope>
    <source>
        <strain evidence="7 8">CBS 609.92</strain>
    </source>
</reference>
<gene>
    <name evidence="7" type="ORF">DL762_005146</name>
</gene>
<keyword evidence="4 6" id="KW-0472">Membrane</keyword>
<evidence type="ECO:0000256" key="6">
    <source>
        <dbReference type="SAM" id="Phobius"/>
    </source>
</evidence>
<evidence type="ECO:0000256" key="3">
    <source>
        <dbReference type="ARBA" id="ARBA00022989"/>
    </source>
</evidence>
<evidence type="ECO:0000256" key="4">
    <source>
        <dbReference type="ARBA" id="ARBA00023136"/>
    </source>
</evidence>
<evidence type="ECO:0000256" key="1">
    <source>
        <dbReference type="ARBA" id="ARBA00004141"/>
    </source>
</evidence>
<name>A0ABY0H620_9PEZI</name>
<dbReference type="PANTHER" id="PTHR31465">
    <property type="entry name" value="PROTEIN RTA1-RELATED"/>
    <property type="match status" value="1"/>
</dbReference>
<dbReference type="InterPro" id="IPR007568">
    <property type="entry name" value="RTA1"/>
</dbReference>
<feature type="transmembrane region" description="Helical" evidence="6">
    <location>
        <begin position="86"/>
        <end position="106"/>
    </location>
</feature>
<feature type="transmembrane region" description="Helical" evidence="6">
    <location>
        <begin position="253"/>
        <end position="277"/>
    </location>
</feature>
<feature type="transmembrane region" description="Helical" evidence="6">
    <location>
        <begin position="213"/>
        <end position="233"/>
    </location>
</feature>
<evidence type="ECO:0000256" key="2">
    <source>
        <dbReference type="ARBA" id="ARBA00022692"/>
    </source>
</evidence>
<feature type="region of interest" description="Disordered" evidence="5">
    <location>
        <begin position="282"/>
        <end position="301"/>
    </location>
</feature>
<comment type="subcellular location">
    <subcellularLocation>
        <location evidence="1">Membrane</location>
        <topology evidence="1">Multi-pass membrane protein</topology>
    </subcellularLocation>
</comment>
<accession>A0ABY0H620</accession>
<dbReference type="EMBL" id="QJNS01000135">
    <property type="protein sequence ID" value="RYO85512.1"/>
    <property type="molecule type" value="Genomic_DNA"/>
</dbReference>